<protein>
    <submittedName>
        <fullName evidence="1">Uncharacterized protein</fullName>
    </submittedName>
</protein>
<comment type="caution">
    <text evidence="1">The sequence shown here is derived from an EMBL/GenBank/DDBJ whole genome shotgun (WGS) entry which is preliminary data.</text>
</comment>
<name>A0A2T1EQ90_9CYAN</name>
<reference evidence="1 2" key="2">
    <citation type="submission" date="2018-03" db="EMBL/GenBank/DDBJ databases">
        <title>The ancient ancestry and fast evolution of plastids.</title>
        <authorList>
            <person name="Moore K.R."/>
            <person name="Magnabosco C."/>
            <person name="Momper L."/>
            <person name="Gold D.A."/>
            <person name="Bosak T."/>
            <person name="Fournier G.P."/>
        </authorList>
    </citation>
    <scope>NUCLEOTIDE SEQUENCE [LARGE SCALE GENOMIC DNA]</scope>
    <source>
        <strain evidence="1 2">ULC18</strain>
    </source>
</reference>
<dbReference type="OrthoDB" id="582215at2"/>
<evidence type="ECO:0000313" key="2">
    <source>
        <dbReference type="Proteomes" id="UP000239576"/>
    </source>
</evidence>
<proteinExistence type="predicted"/>
<accession>A0A2T1EQ90</accession>
<dbReference type="Proteomes" id="UP000239576">
    <property type="component" value="Unassembled WGS sequence"/>
</dbReference>
<organism evidence="1 2">
    <name type="scientific">Stenomitos frigidus ULC18</name>
    <dbReference type="NCBI Taxonomy" id="2107698"/>
    <lineage>
        <taxon>Bacteria</taxon>
        <taxon>Bacillati</taxon>
        <taxon>Cyanobacteriota</taxon>
        <taxon>Cyanophyceae</taxon>
        <taxon>Leptolyngbyales</taxon>
        <taxon>Leptolyngbyaceae</taxon>
        <taxon>Stenomitos</taxon>
    </lineage>
</organism>
<gene>
    <name evidence="1" type="ORF">C7B82_01675</name>
</gene>
<keyword evidence="2" id="KW-1185">Reference proteome</keyword>
<dbReference type="AlphaFoldDB" id="A0A2T1EQ90"/>
<sequence>MRYKAMWIFLFFLVIGGLVVTPSFARNPMMDGGMMGGNGMGTIHQLFANHQQIHRTVQDIPGGIRATTESDNPKVTALIQSHVPSMYQRMNKKQVIPMVQMAPSLSPLIRNAGSYQRQFQLTSKGIAVTETSQDPKITAVIREHAREVSKFVTEGMPAMMKQRTR</sequence>
<dbReference type="EMBL" id="PVWK01000011">
    <property type="protein sequence ID" value="PSB34907.1"/>
    <property type="molecule type" value="Genomic_DNA"/>
</dbReference>
<reference evidence="2" key="1">
    <citation type="submission" date="2018-02" db="EMBL/GenBank/DDBJ databases">
        <authorList>
            <person name="Moore K."/>
            <person name="Momper L."/>
        </authorList>
    </citation>
    <scope>NUCLEOTIDE SEQUENCE [LARGE SCALE GENOMIC DNA]</scope>
    <source>
        <strain evidence="2">ULC18</strain>
    </source>
</reference>
<evidence type="ECO:0000313" key="1">
    <source>
        <dbReference type="EMBL" id="PSB34907.1"/>
    </source>
</evidence>